<organism evidence="3 4">
    <name type="scientific">Megaselia scalaris</name>
    <name type="common">Humpbacked fly</name>
    <name type="synonym">Phora scalaris</name>
    <dbReference type="NCBI Taxonomy" id="36166"/>
    <lineage>
        <taxon>Eukaryota</taxon>
        <taxon>Metazoa</taxon>
        <taxon>Ecdysozoa</taxon>
        <taxon>Arthropoda</taxon>
        <taxon>Hexapoda</taxon>
        <taxon>Insecta</taxon>
        <taxon>Pterygota</taxon>
        <taxon>Neoptera</taxon>
        <taxon>Endopterygota</taxon>
        <taxon>Diptera</taxon>
        <taxon>Brachycera</taxon>
        <taxon>Muscomorpha</taxon>
        <taxon>Platypezoidea</taxon>
        <taxon>Phoridae</taxon>
        <taxon>Megaseliini</taxon>
        <taxon>Megaselia</taxon>
    </lineage>
</organism>
<keyword evidence="2" id="KW-0472">Membrane</keyword>
<dbReference type="FunFam" id="1.20.5.340:FF:000033">
    <property type="entry name" value="Stromal interaction molecule"/>
    <property type="match status" value="1"/>
</dbReference>
<dbReference type="AlphaFoldDB" id="T1G9W8"/>
<evidence type="ECO:0008006" key="5">
    <source>
        <dbReference type="Google" id="ProtNLM"/>
    </source>
</evidence>
<name>T1G9W8_MEGSC</name>
<feature type="region of interest" description="Disordered" evidence="1">
    <location>
        <begin position="71"/>
        <end position="95"/>
    </location>
</feature>
<keyword evidence="2" id="KW-0812">Transmembrane</keyword>
<evidence type="ECO:0000256" key="2">
    <source>
        <dbReference type="SAM" id="Phobius"/>
    </source>
</evidence>
<dbReference type="GO" id="GO:0006874">
    <property type="term" value="P:intracellular calcium ion homeostasis"/>
    <property type="evidence" value="ECO:0007669"/>
    <property type="project" value="TreeGrafter"/>
</dbReference>
<dbReference type="Proteomes" id="UP000015102">
    <property type="component" value="Unassembled WGS sequence"/>
</dbReference>
<reference evidence="3" key="2">
    <citation type="submission" date="2015-06" db="UniProtKB">
        <authorList>
            <consortium name="EnsemblMetazoa"/>
        </authorList>
    </citation>
    <scope>IDENTIFICATION</scope>
</reference>
<evidence type="ECO:0000313" key="4">
    <source>
        <dbReference type="Proteomes" id="UP000015102"/>
    </source>
</evidence>
<evidence type="ECO:0000256" key="1">
    <source>
        <dbReference type="SAM" id="MobiDB-lite"/>
    </source>
</evidence>
<dbReference type="GO" id="GO:0005509">
    <property type="term" value="F:calcium ion binding"/>
    <property type="evidence" value="ECO:0007669"/>
    <property type="project" value="TreeGrafter"/>
</dbReference>
<proteinExistence type="predicted"/>
<dbReference type="STRING" id="36166.T1G9W8"/>
<dbReference type="HOGENOM" id="CLU_1932857_0_0_1"/>
<dbReference type="OMA" id="LTICWYV"/>
<accession>T1G9W8</accession>
<dbReference type="GO" id="GO:0005783">
    <property type="term" value="C:endoplasmic reticulum"/>
    <property type="evidence" value="ECO:0007669"/>
    <property type="project" value="TreeGrafter"/>
</dbReference>
<dbReference type="Gene3D" id="1.20.5.340">
    <property type="match status" value="1"/>
</dbReference>
<dbReference type="PANTHER" id="PTHR15136">
    <property type="entry name" value="STROMAL INTERACTION MOLECULE HOMOLOG"/>
    <property type="match status" value="1"/>
</dbReference>
<dbReference type="GO" id="GO:0005886">
    <property type="term" value="C:plasma membrane"/>
    <property type="evidence" value="ECO:0007669"/>
    <property type="project" value="TreeGrafter"/>
</dbReference>
<feature type="compositionally biased region" description="Basic and acidic residues" evidence="1">
    <location>
        <begin position="71"/>
        <end position="83"/>
    </location>
</feature>
<dbReference type="GO" id="GO:0005246">
    <property type="term" value="F:calcium channel regulator activity"/>
    <property type="evidence" value="ECO:0007669"/>
    <property type="project" value="InterPro"/>
</dbReference>
<dbReference type="PANTHER" id="PTHR15136:SF5">
    <property type="entry name" value="STROMAL INTERACTION MOLECULE HOMOLOG"/>
    <property type="match status" value="1"/>
</dbReference>
<evidence type="ECO:0000313" key="3">
    <source>
        <dbReference type="EnsemblMetazoa" id="MESCA000009-PA"/>
    </source>
</evidence>
<dbReference type="InterPro" id="IPR037608">
    <property type="entry name" value="STIM1/2"/>
</dbReference>
<feature type="compositionally biased region" description="Polar residues" evidence="1">
    <location>
        <begin position="86"/>
        <end position="95"/>
    </location>
</feature>
<dbReference type="EMBL" id="CAQQ02171366">
    <property type="status" value="NOT_ANNOTATED_CDS"/>
    <property type="molecule type" value="Genomic_DNA"/>
</dbReference>
<protein>
    <recommendedName>
        <fullName evidence="5">Stromal interaction molecule Orai1-activating region domain-containing protein</fullName>
    </recommendedName>
</protein>
<keyword evidence="2" id="KW-1133">Transmembrane helix</keyword>
<feature type="transmembrane region" description="Helical" evidence="2">
    <location>
        <begin position="6"/>
        <end position="26"/>
    </location>
</feature>
<dbReference type="EnsemblMetazoa" id="MESCA000009-RA">
    <property type="protein sequence ID" value="MESCA000009-PA"/>
    <property type="gene ID" value="MESCA000009"/>
</dbReference>
<reference evidence="4" key="1">
    <citation type="submission" date="2013-02" db="EMBL/GenBank/DDBJ databases">
        <authorList>
            <person name="Hughes D."/>
        </authorList>
    </citation>
    <scope>NUCLEOTIDE SEQUENCE</scope>
    <source>
        <strain>Durham</strain>
        <strain evidence="4">NC isolate 2 -- Noor lab</strain>
    </source>
</reference>
<sequence length="139" mass="16475">ETGHRWKDYILVTLLLSAIIGCWYAYQQNKNAKRHLRRMAKDMEGLQRAEQSLAEMQKELERARIEQENVATEKQDLERRLKEAPSLTSSSSDLELQQLKQEIEMLRTELSRAEVELVDHCWSPPPQLQSWLQYTYELE</sequence>
<dbReference type="GO" id="GO:0002115">
    <property type="term" value="P:store-operated calcium entry"/>
    <property type="evidence" value="ECO:0007669"/>
    <property type="project" value="TreeGrafter"/>
</dbReference>
<keyword evidence="4" id="KW-1185">Reference proteome</keyword>